<dbReference type="RefSeq" id="WP_106758542.1">
    <property type="nucleotide sequence ID" value="NZ_PXWF02000247.1"/>
</dbReference>
<reference evidence="1 2" key="1">
    <citation type="submission" date="2018-04" db="EMBL/GenBank/DDBJ databases">
        <title>Massilia violaceinigra sp. nov., a novel purple-pigmented bacterium isolated from Tianshan glacier, Xinjiang, China.</title>
        <authorList>
            <person name="Wang H."/>
        </authorList>
    </citation>
    <scope>NUCLEOTIDE SEQUENCE [LARGE SCALE GENOMIC DNA]</scope>
    <source>
        <strain evidence="1 2">B448-2</strain>
    </source>
</reference>
<sequence length="139" mass="15442">MKEKIFANAALVRSVAAEQLGVVVGYDARGVQWLDRYIDGQHAQATPEVKEKLVHTLGSFLGECIRQTYGGQWVVEPESPYWFIRFSDDNAAYPFSKVSKQLRHGADESVLGFFVAIGAMGLTGPKAAAQAAKPWWRPW</sequence>
<dbReference type="EMBL" id="PXWF02000247">
    <property type="protein sequence ID" value="PWF45993.1"/>
    <property type="molecule type" value="Genomic_DNA"/>
</dbReference>
<dbReference type="Proteomes" id="UP000241421">
    <property type="component" value="Unassembled WGS sequence"/>
</dbReference>
<proteinExistence type="predicted"/>
<organism evidence="1 2">
    <name type="scientific">Massilia glaciei</name>
    <dbReference type="NCBI Taxonomy" id="1524097"/>
    <lineage>
        <taxon>Bacteria</taxon>
        <taxon>Pseudomonadati</taxon>
        <taxon>Pseudomonadota</taxon>
        <taxon>Betaproteobacteria</taxon>
        <taxon>Burkholderiales</taxon>
        <taxon>Oxalobacteraceae</taxon>
        <taxon>Telluria group</taxon>
        <taxon>Massilia</taxon>
    </lineage>
</organism>
<evidence type="ECO:0000313" key="2">
    <source>
        <dbReference type="Proteomes" id="UP000241421"/>
    </source>
</evidence>
<name>A0A2U2HI35_9BURK</name>
<dbReference type="OrthoDB" id="7933343at2"/>
<gene>
    <name evidence="1" type="ORF">C7C56_016870</name>
</gene>
<comment type="caution">
    <text evidence="1">The sequence shown here is derived from an EMBL/GenBank/DDBJ whole genome shotgun (WGS) entry which is preliminary data.</text>
</comment>
<dbReference type="AlphaFoldDB" id="A0A2U2HI35"/>
<accession>A0A2U2HI35</accession>
<protein>
    <submittedName>
        <fullName evidence="1">Uncharacterized protein</fullName>
    </submittedName>
</protein>
<keyword evidence="2" id="KW-1185">Reference proteome</keyword>
<evidence type="ECO:0000313" key="1">
    <source>
        <dbReference type="EMBL" id="PWF45993.1"/>
    </source>
</evidence>